<dbReference type="OrthoDB" id="557859at2"/>
<dbReference type="AlphaFoldDB" id="A0A4Q7J9M3"/>
<protein>
    <submittedName>
        <fullName evidence="2">Type II toxin-antitoxin system Phd/YefM family antitoxin</fullName>
    </submittedName>
</protein>
<dbReference type="SUPFAM" id="SSF143120">
    <property type="entry name" value="YefM-like"/>
    <property type="match status" value="1"/>
</dbReference>
<comment type="caution">
    <text evidence="2">The sequence shown here is derived from an EMBL/GenBank/DDBJ whole genome shotgun (WGS) entry which is preliminary data.</text>
</comment>
<proteinExistence type="inferred from homology"/>
<dbReference type="InterPro" id="IPR036165">
    <property type="entry name" value="YefM-like_sf"/>
</dbReference>
<evidence type="ECO:0000256" key="1">
    <source>
        <dbReference type="ARBA" id="ARBA00009981"/>
    </source>
</evidence>
<dbReference type="Gene3D" id="3.40.1620.10">
    <property type="entry name" value="YefM-like domain"/>
    <property type="match status" value="1"/>
</dbReference>
<dbReference type="RefSeq" id="WP_130475886.1">
    <property type="nucleotide sequence ID" value="NZ_SFCC01000006.1"/>
</dbReference>
<gene>
    <name evidence="2" type="ORF">EWH70_13460</name>
</gene>
<sequence length="88" mass="9674">MTATEASRNFRRVLNLVEAGESVALTRYGETIATIVPTPRSNADAVRSMLDDWHASPEAAAIDDEFAERVAAVRAKDSAELDRDPWLD</sequence>
<evidence type="ECO:0000313" key="2">
    <source>
        <dbReference type="EMBL" id="RZQ63636.1"/>
    </source>
</evidence>
<accession>A0A4Q7J9M3</accession>
<comment type="similarity">
    <text evidence="1">Belongs to the phD/YefM antitoxin family.</text>
</comment>
<dbReference type="Proteomes" id="UP000292003">
    <property type="component" value="Unassembled WGS sequence"/>
</dbReference>
<dbReference type="EMBL" id="SFCC01000006">
    <property type="protein sequence ID" value="RZQ63636.1"/>
    <property type="molecule type" value="Genomic_DNA"/>
</dbReference>
<evidence type="ECO:0000313" key="3">
    <source>
        <dbReference type="Proteomes" id="UP000292003"/>
    </source>
</evidence>
<name>A0A4Q7J9M3_9PSEU</name>
<keyword evidence="3" id="KW-1185">Reference proteome</keyword>
<organism evidence="2 3">
    <name type="scientific">Amycolatopsis suaedae</name>
    <dbReference type="NCBI Taxonomy" id="2510978"/>
    <lineage>
        <taxon>Bacteria</taxon>
        <taxon>Bacillati</taxon>
        <taxon>Actinomycetota</taxon>
        <taxon>Actinomycetes</taxon>
        <taxon>Pseudonocardiales</taxon>
        <taxon>Pseudonocardiaceae</taxon>
        <taxon>Amycolatopsis</taxon>
    </lineage>
</organism>
<reference evidence="2 3" key="1">
    <citation type="submission" date="2019-02" db="EMBL/GenBank/DDBJ databases">
        <title>Draft genome sequence of Amycolatopsis sp. 8-3EHSu isolated from roots of Suaeda maritima.</title>
        <authorList>
            <person name="Duangmal K."/>
            <person name="Chantavorakit T."/>
        </authorList>
    </citation>
    <scope>NUCLEOTIDE SEQUENCE [LARGE SCALE GENOMIC DNA]</scope>
    <source>
        <strain evidence="2 3">8-3EHSu</strain>
    </source>
</reference>